<dbReference type="SUPFAM" id="SSF52980">
    <property type="entry name" value="Restriction endonuclease-like"/>
    <property type="match status" value="1"/>
</dbReference>
<dbReference type="InterPro" id="IPR007560">
    <property type="entry name" value="Restrct_endonuc_IV_Mrr"/>
</dbReference>
<dbReference type="InterPro" id="IPR011335">
    <property type="entry name" value="Restrct_endonuc-II-like"/>
</dbReference>
<dbReference type="GO" id="GO:0004519">
    <property type="term" value="F:endonuclease activity"/>
    <property type="evidence" value="ECO:0007669"/>
    <property type="project" value="InterPro"/>
</dbReference>
<keyword evidence="1 3" id="KW-0547">Nucleotide-binding</keyword>
<dbReference type="GO" id="GO:0003677">
    <property type="term" value="F:DNA binding"/>
    <property type="evidence" value="ECO:0007669"/>
    <property type="project" value="InterPro"/>
</dbReference>
<name>A0A0G2ADF9_9BACT</name>
<dbReference type="InterPro" id="IPR011856">
    <property type="entry name" value="tRNA_endonuc-like_dom_sf"/>
</dbReference>
<dbReference type="Pfam" id="PF04471">
    <property type="entry name" value="Mrr_cat"/>
    <property type="match status" value="1"/>
</dbReference>
<feature type="domain" description="ATP-cone" evidence="4">
    <location>
        <begin position="1"/>
        <end position="86"/>
    </location>
</feature>
<dbReference type="AlphaFoldDB" id="A0A0G2ADF9"/>
<evidence type="ECO:0000256" key="2">
    <source>
        <dbReference type="ARBA" id="ARBA00022840"/>
    </source>
</evidence>
<protein>
    <submittedName>
        <fullName evidence="5">ATP-cone domain-containing protein</fullName>
    </submittedName>
</protein>
<reference evidence="5 6" key="1">
    <citation type="journal article" date="2015" name="Nature">
        <title>rRNA introns, odd ribosomes, and small enigmatic genomes across a large radiation of phyla.</title>
        <authorList>
            <person name="Brown C.T."/>
            <person name="Hug L.A."/>
            <person name="Thomas B.C."/>
            <person name="Sharon I."/>
            <person name="Castelle C.J."/>
            <person name="Singh A."/>
            <person name="Wilkins M.J."/>
            <person name="Williams K.H."/>
            <person name="Banfield J.F."/>
        </authorList>
    </citation>
    <scope>NUCLEOTIDE SEQUENCE [LARGE SCALE GENOMIC DNA]</scope>
</reference>
<evidence type="ECO:0000259" key="4">
    <source>
        <dbReference type="PROSITE" id="PS51161"/>
    </source>
</evidence>
<dbReference type="EMBL" id="LCRD01000011">
    <property type="protein sequence ID" value="KKW30489.1"/>
    <property type="molecule type" value="Genomic_DNA"/>
</dbReference>
<dbReference type="Proteomes" id="UP000034846">
    <property type="component" value="Unassembled WGS sequence"/>
</dbReference>
<proteinExistence type="predicted"/>
<evidence type="ECO:0000256" key="3">
    <source>
        <dbReference type="PROSITE-ProRule" id="PRU00492"/>
    </source>
</evidence>
<sequence length="280" mass="30894">MLIQKSSGEFVQFSLEKLRESVMRAGASGPVALRVANEVARHVVDGMTTKQLHEYVRAELSRDNVCVACRYSLREGLERLGPSGFQFEAYVAALLAATGYQAKLPEEYMGACVMHEVDVEAQKGGRRAAIEAKFRNNHRDHVRLKDILVAYARFLDLRDGAAQGKCPKFDEVWVVTNGQFSDRAMTYAGCKDMKLVGWNYPKGAGLEQMIDRAALYPVTVIHGLTTAELDGLAQANMMLCQDLAQQEPEDLAGRIDVALSRAEELIRLAGEIVEPMLASA</sequence>
<dbReference type="Pfam" id="PF03477">
    <property type="entry name" value="ATP-cone"/>
    <property type="match status" value="1"/>
</dbReference>
<comment type="caution">
    <text evidence="5">The sequence shown here is derived from an EMBL/GenBank/DDBJ whole genome shotgun (WGS) entry which is preliminary data.</text>
</comment>
<dbReference type="PROSITE" id="PS51161">
    <property type="entry name" value="ATP_CONE"/>
    <property type="match status" value="1"/>
</dbReference>
<evidence type="ECO:0000256" key="1">
    <source>
        <dbReference type="ARBA" id="ARBA00022741"/>
    </source>
</evidence>
<accession>A0A0G2ADF9</accession>
<evidence type="ECO:0000313" key="5">
    <source>
        <dbReference type="EMBL" id="KKW30489.1"/>
    </source>
</evidence>
<dbReference type="InterPro" id="IPR005144">
    <property type="entry name" value="ATP-cone_dom"/>
</dbReference>
<gene>
    <name evidence="5" type="ORF">UY72_C0011G0001</name>
</gene>
<organism evidence="5 6">
    <name type="scientific">Candidatus Uhrbacteria bacterium GW2011_GWD2_52_7</name>
    <dbReference type="NCBI Taxonomy" id="1618989"/>
    <lineage>
        <taxon>Bacteria</taxon>
        <taxon>Candidatus Uhriibacteriota</taxon>
    </lineage>
</organism>
<keyword evidence="2 3" id="KW-0067">ATP-binding</keyword>
<dbReference type="GO" id="GO:0009307">
    <property type="term" value="P:DNA restriction-modification system"/>
    <property type="evidence" value="ECO:0007669"/>
    <property type="project" value="InterPro"/>
</dbReference>
<evidence type="ECO:0000313" key="6">
    <source>
        <dbReference type="Proteomes" id="UP000034846"/>
    </source>
</evidence>
<dbReference type="GO" id="GO:0005524">
    <property type="term" value="F:ATP binding"/>
    <property type="evidence" value="ECO:0007669"/>
    <property type="project" value="UniProtKB-UniRule"/>
</dbReference>
<dbReference type="Gene3D" id="3.40.1350.10">
    <property type="match status" value="1"/>
</dbReference>